<dbReference type="VEuPathDB" id="VectorBase:ADIR003586"/>
<protein>
    <recommendedName>
        <fullName evidence="3">Small ribosomal subunit protein mS35 mitochondrial conserved domain-containing protein</fullName>
    </recommendedName>
</protein>
<reference evidence="4" key="2">
    <citation type="submission" date="2020-05" db="UniProtKB">
        <authorList>
            <consortium name="EnsemblMetazoa"/>
        </authorList>
    </citation>
    <scope>IDENTIFICATION</scope>
    <source>
        <strain evidence="4">WRAIR2</strain>
    </source>
</reference>
<keyword evidence="2" id="KW-1133">Transmembrane helix</keyword>
<feature type="compositionally biased region" description="Low complexity" evidence="1">
    <location>
        <begin position="342"/>
        <end position="352"/>
    </location>
</feature>
<feature type="region of interest" description="Disordered" evidence="1">
    <location>
        <begin position="401"/>
        <end position="440"/>
    </location>
</feature>
<dbReference type="GO" id="GO:0003735">
    <property type="term" value="F:structural constituent of ribosome"/>
    <property type="evidence" value="ECO:0007669"/>
    <property type="project" value="InterPro"/>
</dbReference>
<dbReference type="Proteomes" id="UP000075884">
    <property type="component" value="Unassembled WGS sequence"/>
</dbReference>
<dbReference type="AlphaFoldDB" id="A0A182N7G2"/>
<dbReference type="InterPro" id="IPR039848">
    <property type="entry name" value="Ribosomal_mS35_mt"/>
</dbReference>
<evidence type="ECO:0000259" key="3">
    <source>
        <dbReference type="Pfam" id="PF10213"/>
    </source>
</evidence>
<dbReference type="InterPro" id="IPR019349">
    <property type="entry name" value="Ribosomal_mS35_mit"/>
</dbReference>
<keyword evidence="2" id="KW-0812">Transmembrane</keyword>
<evidence type="ECO:0000313" key="4">
    <source>
        <dbReference type="EnsemblMetazoa" id="ADIR003586-PA"/>
    </source>
</evidence>
<dbReference type="GO" id="GO:0032543">
    <property type="term" value="P:mitochondrial translation"/>
    <property type="evidence" value="ECO:0007669"/>
    <property type="project" value="InterPro"/>
</dbReference>
<organism evidence="4 5">
    <name type="scientific">Anopheles dirus</name>
    <dbReference type="NCBI Taxonomy" id="7168"/>
    <lineage>
        <taxon>Eukaryota</taxon>
        <taxon>Metazoa</taxon>
        <taxon>Ecdysozoa</taxon>
        <taxon>Arthropoda</taxon>
        <taxon>Hexapoda</taxon>
        <taxon>Insecta</taxon>
        <taxon>Pterygota</taxon>
        <taxon>Neoptera</taxon>
        <taxon>Endopterygota</taxon>
        <taxon>Diptera</taxon>
        <taxon>Nematocera</taxon>
        <taxon>Culicoidea</taxon>
        <taxon>Culicidae</taxon>
        <taxon>Anophelinae</taxon>
        <taxon>Anopheles</taxon>
    </lineage>
</organism>
<accession>A0A182N7G2</accession>
<proteinExistence type="predicted"/>
<keyword evidence="5" id="KW-1185">Reference proteome</keyword>
<dbReference type="PANTHER" id="PTHR13490:SF0">
    <property type="entry name" value="SMALL RIBOSOMAL SUBUNIT PROTEIN MS35"/>
    <property type="match status" value="1"/>
</dbReference>
<reference evidence="5" key="1">
    <citation type="submission" date="2013-03" db="EMBL/GenBank/DDBJ databases">
        <title>The Genome Sequence of Anopheles dirus WRAIR2.</title>
        <authorList>
            <consortium name="The Broad Institute Genomics Platform"/>
            <person name="Neafsey D.E."/>
            <person name="Walton C."/>
            <person name="Walker B."/>
            <person name="Young S.K."/>
            <person name="Zeng Q."/>
            <person name="Gargeya S."/>
            <person name="Fitzgerald M."/>
            <person name="Haas B."/>
            <person name="Abouelleil A."/>
            <person name="Allen A.W."/>
            <person name="Alvarado L."/>
            <person name="Arachchi H.M."/>
            <person name="Berlin A.M."/>
            <person name="Chapman S.B."/>
            <person name="Gainer-Dewar J."/>
            <person name="Goldberg J."/>
            <person name="Griggs A."/>
            <person name="Gujja S."/>
            <person name="Hansen M."/>
            <person name="Howarth C."/>
            <person name="Imamovic A."/>
            <person name="Ireland A."/>
            <person name="Larimer J."/>
            <person name="McCowan C."/>
            <person name="Murphy C."/>
            <person name="Pearson M."/>
            <person name="Poon T.W."/>
            <person name="Priest M."/>
            <person name="Roberts A."/>
            <person name="Saif S."/>
            <person name="Shea T."/>
            <person name="Sisk P."/>
            <person name="Sykes S."/>
            <person name="Wortman J."/>
            <person name="Nusbaum C."/>
            <person name="Birren B."/>
        </authorList>
    </citation>
    <scope>NUCLEOTIDE SEQUENCE [LARGE SCALE GENOMIC DNA]</scope>
    <source>
        <strain evidence="5">WRAIR2</strain>
    </source>
</reference>
<sequence length="611" mass="68700">MALFARCGPLPLWGRSVQIVGFRLQSTRLQEDGARAGLEEEFRVLNLKQTKNQRLARRRAPRPDVPPPRSQQMATDQDWGAVWPGPRSFNPSAVPLPIRQGYVTKRNQMSPGKFANAELMKIPNFLHLTPPVIKRQCEALKQFCTPWPKGLETEEKARAHFPLTCITSDYCHALPTIRNPLSRIVTVQLGLGALQLDRHAKDKLLRLVGERYDPEHDLLTIVTDRCPLKRQNYDYAIYLLTALYHESNTVEPWEATKSEADMEYFEFERSRSKRNAEATLNWGRKEGDSEWQAVPGDYGSAVSRLFNEGENEYNLTKYKEQTLMLLGLERCAGESTSEKAPLEQLPEPDLQPSGSDPVRSIPPPYQMVAHSDYNTRLRASQSSTAVGQKTEQTGLPFVTTQLPALPARKRSTNDGARRTRYSPAPTATGQDDQTRSALTPGRYYDSYGDWHHGGGDETTYHWPSQHQPHGSAYVHHGNSAGGHWGWTAHHKHHPHHHGNVLAGIFDGVGLYPPHYHSGGLQLFVVLLHPMLLLGTVSFLVCLINAVVGLLDKIKLPLVRTQEVDRIASGASQSTALRDGRNEHVLDQLYQILNVALEHQQRNESEVPGRSR</sequence>
<dbReference type="PANTHER" id="PTHR13490">
    <property type="entry name" value="MITOCHONDRIAL 28S RIBOSOMAL PROTEIN S28"/>
    <property type="match status" value="1"/>
</dbReference>
<feature type="transmembrane region" description="Helical" evidence="2">
    <location>
        <begin position="522"/>
        <end position="550"/>
    </location>
</feature>
<name>A0A182N7G2_9DIPT</name>
<evidence type="ECO:0000313" key="5">
    <source>
        <dbReference type="Proteomes" id="UP000075884"/>
    </source>
</evidence>
<keyword evidence="2" id="KW-0472">Membrane</keyword>
<dbReference type="GO" id="GO:0005763">
    <property type="term" value="C:mitochondrial small ribosomal subunit"/>
    <property type="evidence" value="ECO:0007669"/>
    <property type="project" value="TreeGrafter"/>
</dbReference>
<feature type="domain" description="Small ribosomal subunit protein mS35 mitochondrial conserved" evidence="3">
    <location>
        <begin position="179"/>
        <end position="249"/>
    </location>
</feature>
<evidence type="ECO:0000256" key="2">
    <source>
        <dbReference type="SAM" id="Phobius"/>
    </source>
</evidence>
<feature type="region of interest" description="Disordered" evidence="1">
    <location>
        <begin position="335"/>
        <end position="360"/>
    </location>
</feature>
<dbReference type="Pfam" id="PF10213">
    <property type="entry name" value="MRP-S28"/>
    <property type="match status" value="1"/>
</dbReference>
<feature type="compositionally biased region" description="Polar residues" evidence="1">
    <location>
        <begin position="425"/>
        <end position="437"/>
    </location>
</feature>
<dbReference type="EnsemblMetazoa" id="ADIR003586-RA">
    <property type="protein sequence ID" value="ADIR003586-PA"/>
    <property type="gene ID" value="ADIR003586"/>
</dbReference>
<evidence type="ECO:0000256" key="1">
    <source>
        <dbReference type="SAM" id="MobiDB-lite"/>
    </source>
</evidence>
<feature type="region of interest" description="Disordered" evidence="1">
    <location>
        <begin position="50"/>
        <end position="75"/>
    </location>
</feature>
<dbReference type="STRING" id="7168.A0A182N7G2"/>